<dbReference type="AlphaFoldDB" id="A0A225V2T5"/>
<feature type="compositionally biased region" description="Polar residues" evidence="1">
    <location>
        <begin position="167"/>
        <end position="183"/>
    </location>
</feature>
<feature type="compositionally biased region" description="Basic and acidic residues" evidence="1">
    <location>
        <begin position="139"/>
        <end position="149"/>
    </location>
</feature>
<evidence type="ECO:0000256" key="1">
    <source>
        <dbReference type="SAM" id="MobiDB-lite"/>
    </source>
</evidence>
<reference evidence="3" key="1">
    <citation type="submission" date="2017-03" db="EMBL/GenBank/DDBJ databases">
        <title>Phytopthora megakarya and P. palmivora, two closely related causual agents of cacao black pod achieved similar genome size and gene model numbers by different mechanisms.</title>
        <authorList>
            <person name="Ali S."/>
            <person name="Shao J."/>
            <person name="Larry D.J."/>
            <person name="Kronmiller B."/>
            <person name="Shen D."/>
            <person name="Strem M.D."/>
            <person name="Melnick R.L."/>
            <person name="Guiltinan M.J."/>
            <person name="Tyler B.M."/>
            <person name="Meinhardt L.W."/>
            <person name="Bailey B.A."/>
        </authorList>
    </citation>
    <scope>NUCLEOTIDE SEQUENCE [LARGE SCALE GENOMIC DNA]</scope>
    <source>
        <strain evidence="3">zdho120</strain>
    </source>
</reference>
<organism evidence="2 3">
    <name type="scientific">Phytophthora megakarya</name>
    <dbReference type="NCBI Taxonomy" id="4795"/>
    <lineage>
        <taxon>Eukaryota</taxon>
        <taxon>Sar</taxon>
        <taxon>Stramenopiles</taxon>
        <taxon>Oomycota</taxon>
        <taxon>Peronosporomycetes</taxon>
        <taxon>Peronosporales</taxon>
        <taxon>Peronosporaceae</taxon>
        <taxon>Phytophthora</taxon>
    </lineage>
</organism>
<dbReference type="EMBL" id="NBNE01008339">
    <property type="protein sequence ID" value="OWY99592.1"/>
    <property type="molecule type" value="Genomic_DNA"/>
</dbReference>
<accession>A0A225V2T5</accession>
<feature type="region of interest" description="Disordered" evidence="1">
    <location>
        <begin position="139"/>
        <end position="190"/>
    </location>
</feature>
<evidence type="ECO:0000313" key="2">
    <source>
        <dbReference type="EMBL" id="OWY99592.1"/>
    </source>
</evidence>
<sequence length="270" mass="30261">MSIPQPIFEVISAPELPIWNHAALIEWLREWERDVEKMRHHYPTSGETYENVDAIVIMRAVQSCCSTLKNEFVPDVTSLFRKKLKMDLSIDYCEARVLRYYNGFNVVVENSGLHELVGADNMTGNDSCKSSATIQRVSKDIATKTDSKAAKPRRKSQKTGNLEPARSTPSTVQTFTPARTPRSSRPKPQDGCLHCKGSHWLTECPTATAALGEEAQRKYRGAKERRASAVCSKAAKYSGSGRTVRINGLMETPDLLDTEPTREWCPTKQL</sequence>
<keyword evidence="3" id="KW-1185">Reference proteome</keyword>
<protein>
    <submittedName>
        <fullName evidence="2">Uncharacterized protein</fullName>
    </submittedName>
</protein>
<gene>
    <name evidence="2" type="ORF">PHMEG_00029382</name>
</gene>
<name>A0A225V2T5_9STRA</name>
<comment type="caution">
    <text evidence="2">The sequence shown here is derived from an EMBL/GenBank/DDBJ whole genome shotgun (WGS) entry which is preliminary data.</text>
</comment>
<evidence type="ECO:0000313" key="3">
    <source>
        <dbReference type="Proteomes" id="UP000198211"/>
    </source>
</evidence>
<dbReference type="Proteomes" id="UP000198211">
    <property type="component" value="Unassembled WGS sequence"/>
</dbReference>
<proteinExistence type="predicted"/>